<reference evidence="4 5" key="1">
    <citation type="journal article" date="2012" name="BMC Genomics">
        <title>Complete genome sequence of Saccharothrix espanaensis DSM 44229T and comparison to the other completely sequenced Pseudonocardiaceae.</title>
        <authorList>
            <person name="Strobel T."/>
            <person name="Al-Dilaimi A."/>
            <person name="Blom J."/>
            <person name="Gessner A."/>
            <person name="Kalinowski J."/>
            <person name="Luzhetska M."/>
            <person name="Puhler A."/>
            <person name="Szczepanowski R."/>
            <person name="Bechthold A."/>
            <person name="Ruckert C."/>
        </authorList>
    </citation>
    <scope>NUCLEOTIDE SEQUENCE [LARGE SCALE GENOMIC DNA]</scope>
    <source>
        <strain evidence="5">ATCC 51144 / DSM 44229 / JCM 9112 / NBRC 15066 / NRRL 15764</strain>
    </source>
</reference>
<sequence>MTANLAGYLALRALDNGWNPLPAYRVGDDVYTYEDVHTGAARFAAALRARGAGPGSRVVLALPDGIDLVWAFLGAVRLGAVAVPVNRALHPDEIVRAVRTAQPHVIVAEADLAALFDAVVDPAQLRAARDGAAVADVTADTPAYAVFTSGTTGEPKLCFHTHGDPGVYEQGIGEVLGVTPADVTFSVSRMYFAFGLANSLLVPLHRGGSVVLSRERATEDSALHLVQRHGVTLFYGQPSFYARLLGHPDHAKLTGLRLAMVGGEVLSEAVEARVRELLGDRLLNVFGSTEIGHAAISNAPGAQRPGTVGRVLPPYRIRIVDEQGVETPPGVEGRLEVAGPSITPGVLHGGDEFSRADGWYATGDAATADVDGYVRLHGRLDDVEIVGGQNVHPTEIEDLLMRHPDVQEAGVCSVRRGNGVTTLRAYVALTESARENRAPDGVAERVGAELLDTAKEKLTWYKVPEDVVFVTALPRTPSGKLRRREVRALAAR</sequence>
<evidence type="ECO:0000259" key="3">
    <source>
        <dbReference type="Pfam" id="PF13193"/>
    </source>
</evidence>
<name>K0JQI6_SACES</name>
<evidence type="ECO:0000256" key="1">
    <source>
        <dbReference type="ARBA" id="ARBA00022598"/>
    </source>
</evidence>
<dbReference type="AlphaFoldDB" id="K0JQI6"/>
<feature type="domain" description="AMP-dependent synthetase/ligase" evidence="2">
    <location>
        <begin position="24"/>
        <end position="345"/>
    </location>
</feature>
<feature type="domain" description="AMP-binding enzyme C-terminal" evidence="3">
    <location>
        <begin position="395"/>
        <end position="480"/>
    </location>
</feature>
<evidence type="ECO:0000313" key="5">
    <source>
        <dbReference type="Proteomes" id="UP000006281"/>
    </source>
</evidence>
<accession>K0JQI6</accession>
<dbReference type="STRING" id="1179773.BN6_22800"/>
<dbReference type="Pfam" id="PF00501">
    <property type="entry name" value="AMP-binding"/>
    <property type="match status" value="1"/>
</dbReference>
<protein>
    <submittedName>
        <fullName evidence="4">Uncharacterized protein</fullName>
    </submittedName>
</protein>
<organism evidence="4 5">
    <name type="scientific">Saccharothrix espanaensis (strain ATCC 51144 / DSM 44229 / JCM 9112 / NBRC 15066 / NRRL 15764)</name>
    <dbReference type="NCBI Taxonomy" id="1179773"/>
    <lineage>
        <taxon>Bacteria</taxon>
        <taxon>Bacillati</taxon>
        <taxon>Actinomycetota</taxon>
        <taxon>Actinomycetes</taxon>
        <taxon>Pseudonocardiales</taxon>
        <taxon>Pseudonocardiaceae</taxon>
        <taxon>Saccharothrix</taxon>
    </lineage>
</organism>
<dbReference type="eggNOG" id="COG0365">
    <property type="taxonomic scope" value="Bacteria"/>
</dbReference>
<dbReference type="Pfam" id="PF13193">
    <property type="entry name" value="AMP-binding_C"/>
    <property type="match status" value="1"/>
</dbReference>
<evidence type="ECO:0000313" key="4">
    <source>
        <dbReference type="EMBL" id="CCH29600.1"/>
    </source>
</evidence>
<keyword evidence="5" id="KW-1185">Reference proteome</keyword>
<dbReference type="PANTHER" id="PTHR43352">
    <property type="entry name" value="ACETYL-COA SYNTHETASE"/>
    <property type="match status" value="1"/>
</dbReference>
<dbReference type="GO" id="GO:0044550">
    <property type="term" value="P:secondary metabolite biosynthetic process"/>
    <property type="evidence" value="ECO:0007669"/>
    <property type="project" value="TreeGrafter"/>
</dbReference>
<evidence type="ECO:0000259" key="2">
    <source>
        <dbReference type="Pfam" id="PF00501"/>
    </source>
</evidence>
<dbReference type="GO" id="GO:0016878">
    <property type="term" value="F:acid-thiol ligase activity"/>
    <property type="evidence" value="ECO:0007669"/>
    <property type="project" value="TreeGrafter"/>
</dbReference>
<dbReference type="HOGENOM" id="CLU_000022_59_10_11"/>
<dbReference type="OrthoDB" id="9803968at2"/>
<dbReference type="EMBL" id="HE804045">
    <property type="protein sequence ID" value="CCH29600.1"/>
    <property type="molecule type" value="Genomic_DNA"/>
</dbReference>
<proteinExistence type="predicted"/>
<keyword evidence="1" id="KW-0436">Ligase</keyword>
<dbReference type="InterPro" id="IPR045851">
    <property type="entry name" value="AMP-bd_C_sf"/>
</dbReference>
<dbReference type="PANTHER" id="PTHR43352:SF1">
    <property type="entry name" value="ANTHRANILATE--COA LIGASE"/>
    <property type="match status" value="1"/>
</dbReference>
<dbReference type="Gene3D" id="3.40.50.12780">
    <property type="entry name" value="N-terminal domain of ligase-like"/>
    <property type="match status" value="1"/>
</dbReference>
<dbReference type="SUPFAM" id="SSF56801">
    <property type="entry name" value="Acetyl-CoA synthetase-like"/>
    <property type="match status" value="1"/>
</dbReference>
<dbReference type="InterPro" id="IPR000873">
    <property type="entry name" value="AMP-dep_synth/lig_dom"/>
</dbReference>
<dbReference type="PATRIC" id="fig|1179773.3.peg.2276"/>
<dbReference type="RefSeq" id="WP_015099712.1">
    <property type="nucleotide sequence ID" value="NC_019673.1"/>
</dbReference>
<dbReference type="BioCyc" id="SESP1179773:BN6_RS11095-MONOMER"/>
<dbReference type="InterPro" id="IPR042099">
    <property type="entry name" value="ANL_N_sf"/>
</dbReference>
<dbReference type="Gene3D" id="3.30.300.30">
    <property type="match status" value="1"/>
</dbReference>
<dbReference type="InterPro" id="IPR025110">
    <property type="entry name" value="AMP-bd_C"/>
</dbReference>
<gene>
    <name evidence="4" type="ordered locus">BN6_22800</name>
</gene>
<dbReference type="KEGG" id="sesp:BN6_22800"/>
<dbReference type="Proteomes" id="UP000006281">
    <property type="component" value="Chromosome"/>
</dbReference>